<dbReference type="Proteomes" id="UP000034785">
    <property type="component" value="Unassembled WGS sequence"/>
</dbReference>
<accession>A0A0G1B912</accession>
<dbReference type="EMBL" id="LCEJ01000047">
    <property type="protein sequence ID" value="KKS69704.1"/>
    <property type="molecule type" value="Genomic_DNA"/>
</dbReference>
<sequence length="101" mass="12009">MSERVEGQLSYWQKTLNLSDYQIILERISPVQVFDADIDRHKNPFIGVRLDGEVRATILHTRLLEEEDIIHELVHLAHWDWPEEQVRQETTRLMVSCNYHG</sequence>
<reference evidence="1 2" key="1">
    <citation type="journal article" date="2015" name="Nature">
        <title>rRNA introns, odd ribosomes, and small enigmatic genomes across a large radiation of phyla.</title>
        <authorList>
            <person name="Brown C.T."/>
            <person name="Hug L.A."/>
            <person name="Thomas B.C."/>
            <person name="Sharon I."/>
            <person name="Castelle C.J."/>
            <person name="Singh A."/>
            <person name="Wilkins M.J."/>
            <person name="Williams K.H."/>
            <person name="Banfield J.F."/>
        </authorList>
    </citation>
    <scope>NUCLEOTIDE SEQUENCE [LARGE SCALE GENOMIC DNA]</scope>
</reference>
<evidence type="ECO:0000313" key="1">
    <source>
        <dbReference type="EMBL" id="KKS69704.1"/>
    </source>
</evidence>
<evidence type="ECO:0008006" key="3">
    <source>
        <dbReference type="Google" id="ProtNLM"/>
    </source>
</evidence>
<organism evidence="1 2">
    <name type="scientific">Candidatus Daviesbacteria bacterium GW2011_GWA2_42_7</name>
    <dbReference type="NCBI Taxonomy" id="1618425"/>
    <lineage>
        <taxon>Bacteria</taxon>
        <taxon>Candidatus Daviesiibacteriota</taxon>
    </lineage>
</organism>
<protein>
    <recommendedName>
        <fullName evidence="3">SprT-like domain-containing protein</fullName>
    </recommendedName>
</protein>
<gene>
    <name evidence="1" type="ORF">UV41_C0047G0004</name>
</gene>
<name>A0A0G1B912_9BACT</name>
<proteinExistence type="predicted"/>
<evidence type="ECO:0000313" key="2">
    <source>
        <dbReference type="Proteomes" id="UP000034785"/>
    </source>
</evidence>
<comment type="caution">
    <text evidence="1">The sequence shown here is derived from an EMBL/GenBank/DDBJ whole genome shotgun (WGS) entry which is preliminary data.</text>
</comment>
<dbReference type="AlphaFoldDB" id="A0A0G1B912"/>